<sequence>MFFVGFIRGGDQPPFFFPQKKPGRLSAREGHHTTKEDQ</sequence>
<proteinExistence type="predicted"/>
<dbReference type="AlphaFoldDB" id="A0A1J5RAZ4"/>
<evidence type="ECO:0000313" key="2">
    <source>
        <dbReference type="EMBL" id="OIQ92985.1"/>
    </source>
</evidence>
<gene>
    <name evidence="2" type="ORF">GALL_250350</name>
</gene>
<reference evidence="2" key="1">
    <citation type="submission" date="2016-10" db="EMBL/GenBank/DDBJ databases">
        <title>Sequence of Gallionella enrichment culture.</title>
        <authorList>
            <person name="Poehlein A."/>
            <person name="Muehling M."/>
            <person name="Daniel R."/>
        </authorList>
    </citation>
    <scope>NUCLEOTIDE SEQUENCE</scope>
</reference>
<protein>
    <submittedName>
        <fullName evidence="2">Uncharacterized protein</fullName>
    </submittedName>
</protein>
<comment type="caution">
    <text evidence="2">The sequence shown here is derived from an EMBL/GenBank/DDBJ whole genome shotgun (WGS) entry which is preliminary data.</text>
</comment>
<feature type="region of interest" description="Disordered" evidence="1">
    <location>
        <begin position="14"/>
        <end position="38"/>
    </location>
</feature>
<accession>A0A1J5RAZ4</accession>
<evidence type="ECO:0000256" key="1">
    <source>
        <dbReference type="SAM" id="MobiDB-lite"/>
    </source>
</evidence>
<dbReference type="EMBL" id="MLJW01000217">
    <property type="protein sequence ID" value="OIQ92985.1"/>
    <property type="molecule type" value="Genomic_DNA"/>
</dbReference>
<organism evidence="2">
    <name type="scientific">mine drainage metagenome</name>
    <dbReference type="NCBI Taxonomy" id="410659"/>
    <lineage>
        <taxon>unclassified sequences</taxon>
        <taxon>metagenomes</taxon>
        <taxon>ecological metagenomes</taxon>
    </lineage>
</organism>
<feature type="compositionally biased region" description="Basic and acidic residues" evidence="1">
    <location>
        <begin position="26"/>
        <end position="38"/>
    </location>
</feature>
<name>A0A1J5RAZ4_9ZZZZ</name>